<dbReference type="InterPro" id="IPR011663">
    <property type="entry name" value="UTRA"/>
</dbReference>
<dbReference type="CDD" id="cd07377">
    <property type="entry name" value="WHTH_GntR"/>
    <property type="match status" value="1"/>
</dbReference>
<dbReference type="Gene3D" id="3.40.1410.10">
    <property type="entry name" value="Chorismate lyase-like"/>
    <property type="match status" value="1"/>
</dbReference>
<comment type="caution">
    <text evidence="5">The sequence shown here is derived from an EMBL/GenBank/DDBJ whole genome shotgun (WGS) entry which is preliminary data.</text>
</comment>
<dbReference type="InterPro" id="IPR028978">
    <property type="entry name" value="Chorismate_lyase_/UTRA_dom_sf"/>
</dbReference>
<dbReference type="AlphaFoldDB" id="A0A8J3JK73"/>
<dbReference type="InterPro" id="IPR036390">
    <property type="entry name" value="WH_DNA-bd_sf"/>
</dbReference>
<dbReference type="PANTHER" id="PTHR44846">
    <property type="entry name" value="MANNOSYL-D-GLYCERATE TRANSPORT/METABOLISM SYSTEM REPRESSOR MNGR-RELATED"/>
    <property type="match status" value="1"/>
</dbReference>
<reference evidence="5 6" key="1">
    <citation type="submission" date="2021-01" db="EMBL/GenBank/DDBJ databases">
        <title>Whole genome shotgun sequence of Catellatospora bangladeshensis NBRC 107357.</title>
        <authorList>
            <person name="Komaki H."/>
            <person name="Tamura T."/>
        </authorList>
    </citation>
    <scope>NUCLEOTIDE SEQUENCE [LARGE SCALE GENOMIC DNA]</scope>
    <source>
        <strain evidence="5 6">NBRC 107357</strain>
    </source>
</reference>
<keyword evidence="2" id="KW-0238">DNA-binding</keyword>
<keyword evidence="3" id="KW-0804">Transcription</keyword>
<dbReference type="Gene3D" id="1.10.10.10">
    <property type="entry name" value="Winged helix-like DNA-binding domain superfamily/Winged helix DNA-binding domain"/>
    <property type="match status" value="1"/>
</dbReference>
<dbReference type="PANTHER" id="PTHR44846:SF1">
    <property type="entry name" value="MANNOSYL-D-GLYCERATE TRANSPORT_METABOLISM SYSTEM REPRESSOR MNGR-RELATED"/>
    <property type="match status" value="1"/>
</dbReference>
<protein>
    <submittedName>
        <fullName evidence="5">Transcriptional regulator</fullName>
    </submittedName>
</protein>
<dbReference type="SUPFAM" id="SSF64288">
    <property type="entry name" value="Chorismate lyase-like"/>
    <property type="match status" value="1"/>
</dbReference>
<evidence type="ECO:0000313" key="5">
    <source>
        <dbReference type="EMBL" id="GIF82171.1"/>
    </source>
</evidence>
<feature type="domain" description="HTH gntR-type" evidence="4">
    <location>
        <begin position="3"/>
        <end position="71"/>
    </location>
</feature>
<dbReference type="GO" id="GO:0045892">
    <property type="term" value="P:negative regulation of DNA-templated transcription"/>
    <property type="evidence" value="ECO:0007669"/>
    <property type="project" value="TreeGrafter"/>
</dbReference>
<evidence type="ECO:0000256" key="3">
    <source>
        <dbReference type="ARBA" id="ARBA00023163"/>
    </source>
</evidence>
<dbReference type="SMART" id="SM00866">
    <property type="entry name" value="UTRA"/>
    <property type="match status" value="1"/>
</dbReference>
<dbReference type="GO" id="GO:0003700">
    <property type="term" value="F:DNA-binding transcription factor activity"/>
    <property type="evidence" value="ECO:0007669"/>
    <property type="project" value="InterPro"/>
</dbReference>
<dbReference type="Proteomes" id="UP000601223">
    <property type="component" value="Unassembled WGS sequence"/>
</dbReference>
<gene>
    <name evidence="5" type="ORF">Cba03nite_35200</name>
</gene>
<keyword evidence="6" id="KW-1185">Reference proteome</keyword>
<dbReference type="SMART" id="SM00345">
    <property type="entry name" value="HTH_GNTR"/>
    <property type="match status" value="1"/>
</dbReference>
<dbReference type="EMBL" id="BONF01000019">
    <property type="protein sequence ID" value="GIF82171.1"/>
    <property type="molecule type" value="Genomic_DNA"/>
</dbReference>
<dbReference type="Pfam" id="PF00392">
    <property type="entry name" value="GntR"/>
    <property type="match status" value="1"/>
</dbReference>
<proteinExistence type="predicted"/>
<keyword evidence="1" id="KW-0805">Transcription regulation</keyword>
<evidence type="ECO:0000259" key="4">
    <source>
        <dbReference type="PROSITE" id="PS50949"/>
    </source>
</evidence>
<sequence>MPSPRYRAIAADLAERIRRGEYPPGTALPAQRELSVHYEVALATARQALQALIDDGLIVVEAGRGTFVAPARPAYRLDTLRSFVDDLREQGHRVSTEVVSHSLRTMPAWAAALWGERDTAARALRLERLRLVDGVPAIHQVSWVDEPYASRLRGTDFTAVALYAALADAGMDIVSATERITAAALTAASAGLLHRPEGSPVLVSERVTRTRDGAAGVVDRAVIAGELMQVRAERTVHQVSVQWGGPGQR</sequence>
<dbReference type="InterPro" id="IPR000524">
    <property type="entry name" value="Tscrpt_reg_HTH_GntR"/>
</dbReference>
<dbReference type="RefSeq" id="WP_203746993.1">
    <property type="nucleotide sequence ID" value="NZ_BONF01000019.1"/>
</dbReference>
<dbReference type="SUPFAM" id="SSF46785">
    <property type="entry name" value="Winged helix' DNA-binding domain"/>
    <property type="match status" value="1"/>
</dbReference>
<dbReference type="InterPro" id="IPR036388">
    <property type="entry name" value="WH-like_DNA-bd_sf"/>
</dbReference>
<dbReference type="GO" id="GO:0003677">
    <property type="term" value="F:DNA binding"/>
    <property type="evidence" value="ECO:0007669"/>
    <property type="project" value="UniProtKB-KW"/>
</dbReference>
<dbReference type="PROSITE" id="PS50949">
    <property type="entry name" value="HTH_GNTR"/>
    <property type="match status" value="1"/>
</dbReference>
<evidence type="ECO:0000256" key="1">
    <source>
        <dbReference type="ARBA" id="ARBA00023015"/>
    </source>
</evidence>
<evidence type="ECO:0000313" key="6">
    <source>
        <dbReference type="Proteomes" id="UP000601223"/>
    </source>
</evidence>
<dbReference type="Pfam" id="PF07702">
    <property type="entry name" value="UTRA"/>
    <property type="match status" value="1"/>
</dbReference>
<evidence type="ECO:0000256" key="2">
    <source>
        <dbReference type="ARBA" id="ARBA00023125"/>
    </source>
</evidence>
<organism evidence="5 6">
    <name type="scientific">Catellatospora bangladeshensis</name>
    <dbReference type="NCBI Taxonomy" id="310355"/>
    <lineage>
        <taxon>Bacteria</taxon>
        <taxon>Bacillati</taxon>
        <taxon>Actinomycetota</taxon>
        <taxon>Actinomycetes</taxon>
        <taxon>Micromonosporales</taxon>
        <taxon>Micromonosporaceae</taxon>
        <taxon>Catellatospora</taxon>
    </lineage>
</organism>
<name>A0A8J3JK73_9ACTN</name>
<dbReference type="InterPro" id="IPR050679">
    <property type="entry name" value="Bact_HTH_transcr_reg"/>
</dbReference>
<accession>A0A8J3JK73</accession>